<dbReference type="AlphaFoldDB" id="A0A1C7LVJ1"/>
<feature type="compositionally biased region" description="Low complexity" evidence="1">
    <location>
        <begin position="128"/>
        <end position="156"/>
    </location>
</feature>
<evidence type="ECO:0000313" key="3">
    <source>
        <dbReference type="Proteomes" id="UP000092993"/>
    </source>
</evidence>
<dbReference type="Proteomes" id="UP000092993">
    <property type="component" value="Unassembled WGS sequence"/>
</dbReference>
<gene>
    <name evidence="2" type="ORF">A0H81_11715</name>
</gene>
<protein>
    <submittedName>
        <fullName evidence="2">Uncharacterized protein</fullName>
    </submittedName>
</protein>
<proteinExistence type="predicted"/>
<evidence type="ECO:0000313" key="2">
    <source>
        <dbReference type="EMBL" id="OBZ67999.1"/>
    </source>
</evidence>
<keyword evidence="3" id="KW-1185">Reference proteome</keyword>
<feature type="region of interest" description="Disordered" evidence="1">
    <location>
        <begin position="109"/>
        <end position="156"/>
    </location>
</feature>
<sequence length="211" mass="22909">MSDRRTHQLPPNTNVCLSSQWTGNAQYPSGYPASQDQYPAASYPVHPSLRSTAQAVPPYAAMPTQTHAMSSQAAYPMADAQLQYPLPHGSDRRSSMSMSMPQQYAAYGMDSQQQAMSMAQVSGRHQSSHSNPYPSHSAPHHYAAQSSSSPQQSPVMSNVSVAQYSAAQAAYAQQMSNSQYPASPPRPFACDMKDALKRHQLVKRCGIDEGA</sequence>
<evidence type="ECO:0000256" key="1">
    <source>
        <dbReference type="SAM" id="MobiDB-lite"/>
    </source>
</evidence>
<dbReference type="EMBL" id="LUGG01000022">
    <property type="protein sequence ID" value="OBZ67999.1"/>
    <property type="molecule type" value="Genomic_DNA"/>
</dbReference>
<comment type="caution">
    <text evidence="2">The sequence shown here is derived from an EMBL/GenBank/DDBJ whole genome shotgun (WGS) entry which is preliminary data.</text>
</comment>
<dbReference type="OrthoDB" id="8922241at2759"/>
<accession>A0A1C7LVJ1</accession>
<reference evidence="2 3" key="1">
    <citation type="submission" date="2016-03" db="EMBL/GenBank/DDBJ databases">
        <title>Whole genome sequencing of Grifola frondosa 9006-11.</title>
        <authorList>
            <person name="Min B."/>
            <person name="Park H."/>
            <person name="Kim J.-G."/>
            <person name="Cho H."/>
            <person name="Oh Y.-L."/>
            <person name="Kong W.-S."/>
            <person name="Choi I.-G."/>
        </authorList>
    </citation>
    <scope>NUCLEOTIDE SEQUENCE [LARGE SCALE GENOMIC DNA]</scope>
    <source>
        <strain evidence="2 3">9006-11</strain>
    </source>
</reference>
<dbReference type="STRING" id="5627.A0A1C7LVJ1"/>
<name>A0A1C7LVJ1_GRIFR</name>
<dbReference type="OMA" id="THAMSSQ"/>
<feature type="compositionally biased region" description="Low complexity" evidence="1">
    <location>
        <begin position="111"/>
        <end position="120"/>
    </location>
</feature>
<organism evidence="2 3">
    <name type="scientific">Grifola frondosa</name>
    <name type="common">Maitake</name>
    <name type="synonym">Polyporus frondosus</name>
    <dbReference type="NCBI Taxonomy" id="5627"/>
    <lineage>
        <taxon>Eukaryota</taxon>
        <taxon>Fungi</taxon>
        <taxon>Dikarya</taxon>
        <taxon>Basidiomycota</taxon>
        <taxon>Agaricomycotina</taxon>
        <taxon>Agaricomycetes</taxon>
        <taxon>Polyporales</taxon>
        <taxon>Grifolaceae</taxon>
        <taxon>Grifola</taxon>
    </lineage>
</organism>